<proteinExistence type="predicted"/>
<protein>
    <submittedName>
        <fullName evidence="1">Uncharacterized protein</fullName>
    </submittedName>
</protein>
<organism evidence="1">
    <name type="scientific">Thermogemmatispora argillosa</name>
    <dbReference type="NCBI Taxonomy" id="2045280"/>
    <lineage>
        <taxon>Bacteria</taxon>
        <taxon>Bacillati</taxon>
        <taxon>Chloroflexota</taxon>
        <taxon>Ktedonobacteria</taxon>
        <taxon>Thermogemmatisporales</taxon>
        <taxon>Thermogemmatisporaceae</taxon>
        <taxon>Thermogemmatispora</taxon>
    </lineage>
</organism>
<sequence length="269" mass="30452">MPFGPHLLISSEAEQWVLNRVYYEPLQDDRETFANALSQVIDEARWYVVTAALPYQRGLPKGIMVRVALQGEEALTAAHEEVLQAEGFSPEALGWVLRFPLSWELDPDYRMLQEELERRADLRDPRLPHDEHSSVAVHNMNVLREAAREALGLNLDGSFESVKKLDELLLLEGVEEEWRFRVLSPATLIACGDYTAEVAVRTFPELHWSDDIADEAHPLAFEGRLTPESGSGGKMNPRGKARKRCLYGAGDSLYSLIAVVIDLLRRNRF</sequence>
<dbReference type="AlphaFoldDB" id="A0A455SYR2"/>
<evidence type="ECO:0000313" key="1">
    <source>
        <dbReference type="EMBL" id="BBH92830.1"/>
    </source>
</evidence>
<gene>
    <name evidence="1" type="ORF">KTA_10290</name>
</gene>
<reference evidence="1" key="1">
    <citation type="submission" date="2018-12" db="EMBL/GenBank/DDBJ databases">
        <title>Novel natural products biosynthetic potential of the class Ktedonobacteria.</title>
        <authorList>
            <person name="Zheng Y."/>
            <person name="Saitou A."/>
            <person name="Wang C.M."/>
            <person name="Toyoda A."/>
            <person name="Minakuchi Y."/>
            <person name="Sekiguchi Y."/>
            <person name="Ueda K."/>
            <person name="Takano H."/>
            <person name="Sakai Y."/>
            <person name="Yokota A."/>
            <person name="Yabe S."/>
        </authorList>
    </citation>
    <scope>NUCLEOTIDE SEQUENCE</scope>
    <source>
        <strain evidence="1">A3-2</strain>
    </source>
</reference>
<dbReference type="EMBL" id="AP019377">
    <property type="protein sequence ID" value="BBH92830.1"/>
    <property type="molecule type" value="Genomic_DNA"/>
</dbReference>
<name>A0A455SYR2_9CHLR</name>
<accession>A0A455SYR2</accession>